<accession>A0A9D4K3U0</accession>
<evidence type="ECO:0000313" key="1">
    <source>
        <dbReference type="EMBL" id="KAH3832510.1"/>
    </source>
</evidence>
<reference evidence="1" key="1">
    <citation type="journal article" date="2019" name="bioRxiv">
        <title>The Genome of the Zebra Mussel, Dreissena polymorpha: A Resource for Invasive Species Research.</title>
        <authorList>
            <person name="McCartney M.A."/>
            <person name="Auch B."/>
            <person name="Kono T."/>
            <person name="Mallez S."/>
            <person name="Zhang Y."/>
            <person name="Obille A."/>
            <person name="Becker A."/>
            <person name="Abrahante J.E."/>
            <person name="Garbe J."/>
            <person name="Badalamenti J.P."/>
            <person name="Herman A."/>
            <person name="Mangelson H."/>
            <person name="Liachko I."/>
            <person name="Sullivan S."/>
            <person name="Sone E.D."/>
            <person name="Koren S."/>
            <person name="Silverstein K.A.T."/>
            <person name="Beckman K.B."/>
            <person name="Gohl D.M."/>
        </authorList>
    </citation>
    <scope>NUCLEOTIDE SEQUENCE</scope>
    <source>
        <strain evidence="1">Duluth1</strain>
        <tissue evidence="1">Whole animal</tissue>
    </source>
</reference>
<dbReference type="EMBL" id="JAIWYP010000004">
    <property type="protein sequence ID" value="KAH3832510.1"/>
    <property type="molecule type" value="Genomic_DNA"/>
</dbReference>
<proteinExistence type="predicted"/>
<dbReference type="Proteomes" id="UP000828390">
    <property type="component" value="Unassembled WGS sequence"/>
</dbReference>
<name>A0A9D4K3U0_DREPO</name>
<gene>
    <name evidence="1" type="ORF">DPMN_105800</name>
</gene>
<protein>
    <submittedName>
        <fullName evidence="1">Uncharacterized protein</fullName>
    </submittedName>
</protein>
<comment type="caution">
    <text evidence="1">The sequence shown here is derived from an EMBL/GenBank/DDBJ whole genome shotgun (WGS) entry which is preliminary data.</text>
</comment>
<keyword evidence="2" id="KW-1185">Reference proteome</keyword>
<organism evidence="1 2">
    <name type="scientific">Dreissena polymorpha</name>
    <name type="common">Zebra mussel</name>
    <name type="synonym">Mytilus polymorpha</name>
    <dbReference type="NCBI Taxonomy" id="45954"/>
    <lineage>
        <taxon>Eukaryota</taxon>
        <taxon>Metazoa</taxon>
        <taxon>Spiralia</taxon>
        <taxon>Lophotrochozoa</taxon>
        <taxon>Mollusca</taxon>
        <taxon>Bivalvia</taxon>
        <taxon>Autobranchia</taxon>
        <taxon>Heteroconchia</taxon>
        <taxon>Euheterodonta</taxon>
        <taxon>Imparidentia</taxon>
        <taxon>Neoheterodontei</taxon>
        <taxon>Myida</taxon>
        <taxon>Dreissenoidea</taxon>
        <taxon>Dreissenidae</taxon>
        <taxon>Dreissena</taxon>
    </lineage>
</organism>
<evidence type="ECO:0000313" key="2">
    <source>
        <dbReference type="Proteomes" id="UP000828390"/>
    </source>
</evidence>
<sequence>METILRVRIRNADPERGPGARTRMHGNPALGVCPRVVSLERVGMTARVHVCVFNISAKTIQIAPKAVLCKRRKCCATGHRIQGARQK</sequence>
<reference evidence="1" key="2">
    <citation type="submission" date="2020-11" db="EMBL/GenBank/DDBJ databases">
        <authorList>
            <person name="McCartney M.A."/>
            <person name="Auch B."/>
            <person name="Kono T."/>
            <person name="Mallez S."/>
            <person name="Becker A."/>
            <person name="Gohl D.M."/>
            <person name="Silverstein K.A.T."/>
            <person name="Koren S."/>
            <person name="Bechman K.B."/>
            <person name="Herman A."/>
            <person name="Abrahante J.E."/>
            <person name="Garbe J."/>
        </authorList>
    </citation>
    <scope>NUCLEOTIDE SEQUENCE</scope>
    <source>
        <strain evidence="1">Duluth1</strain>
        <tissue evidence="1">Whole animal</tissue>
    </source>
</reference>
<dbReference type="AlphaFoldDB" id="A0A9D4K3U0"/>